<keyword evidence="14" id="KW-1185">Reference proteome</keyword>
<keyword evidence="13" id="KW-0812">Transmembrane</keyword>
<evidence type="ECO:0000256" key="2">
    <source>
        <dbReference type="ARBA" id="ARBA00004922"/>
    </source>
</evidence>
<evidence type="ECO:0000256" key="4">
    <source>
        <dbReference type="ARBA" id="ARBA00022679"/>
    </source>
</evidence>
<dbReference type="InterPro" id="IPR019378">
    <property type="entry name" value="GDP-Fuc_O-FucTrfase"/>
</dbReference>
<sequence length="467" mass="53625">MYKVFRWTRRNCLIRISCMVILVLVLQCYTFEWMPSMLISKTDNQDYNDVAIEHFTTKHEERNNEDTITTNEPTIRISPILENSKRSSKHSAGFKSGNHRFALPLIAFQSGPNGIYNAFRRAMVFATLHGRCLVVPPFHDHKVQDGITKGRSLNETFDVQKLTEAVNLCDLDQYKEHCGDKISESMIIVPPVIKRTVESIDNYNKEVQKYYRNETVYLYDKFVESFFNDTGLVLPKINTVLSYSQGERERMVIENESADCLVYFPAVKPLLQESDAVKSTQIASHLVRASYIQHMASEVTGNLCGGRYAALHWRNRTGEKCGLESTKDICQSLHRRKLRELASVLDQIVDSLKSYLEAQDIGCLYVAAPPYSQAIFASLRQSLPKVITLDNLLDSYHTVSHYKEELYVLSLLEQEIAERSTMFIGTTSSNWSFYVETSRHLRGKESVYLQNIPGMPEIYHTRTKHVV</sequence>
<dbReference type="InterPro" id="IPR045130">
    <property type="entry name" value="OFUT2-like"/>
</dbReference>
<keyword evidence="13" id="KW-1133">Transmembrane helix</keyword>
<dbReference type="EC" id="2.4.1.221" evidence="3"/>
<evidence type="ECO:0000313" key="14">
    <source>
        <dbReference type="Proteomes" id="UP000694865"/>
    </source>
</evidence>
<dbReference type="PANTHER" id="PTHR13398:SF0">
    <property type="entry name" value="GDP-FUCOSE PROTEIN O-FUCOSYLTRANSFERASE 2"/>
    <property type="match status" value="1"/>
</dbReference>
<feature type="transmembrane region" description="Helical" evidence="13">
    <location>
        <begin position="12"/>
        <end position="34"/>
    </location>
</feature>
<proteinExistence type="inferred from homology"/>
<protein>
    <recommendedName>
        <fullName evidence="9">GDP-fucose protein O-fucosyltransferase 2</fullName>
        <ecNumber evidence="3">2.4.1.221</ecNumber>
    </recommendedName>
    <alternativeName>
        <fullName evidence="10">Peptide-O-fucosyltransferase 2</fullName>
    </alternativeName>
</protein>
<name>A0ABM0M9C5_SACKO</name>
<keyword evidence="13" id="KW-0472">Membrane</keyword>
<comment type="similarity">
    <text evidence="8">Belongs to the glycosyltransferase 68 family.</text>
</comment>
<dbReference type="RefSeq" id="XP_006816616.1">
    <property type="nucleotide sequence ID" value="XM_006816553.1"/>
</dbReference>
<accession>A0ABM0M9C5</accession>
<comment type="pathway">
    <text evidence="2">Protein modification; protein glycosylation.</text>
</comment>
<comment type="subcellular location">
    <subcellularLocation>
        <location evidence="1">Endoplasmic reticulum</location>
    </subcellularLocation>
</comment>
<keyword evidence="6" id="KW-0294">Fucose metabolism</keyword>
<keyword evidence="7" id="KW-0119">Carbohydrate metabolism</keyword>
<dbReference type="Proteomes" id="UP000694865">
    <property type="component" value="Unplaced"/>
</dbReference>
<reference evidence="15" key="1">
    <citation type="submission" date="2025-08" db="UniProtKB">
        <authorList>
            <consortium name="RefSeq"/>
        </authorList>
    </citation>
    <scope>IDENTIFICATION</scope>
    <source>
        <tissue evidence="15">Testes</tissue>
    </source>
</reference>
<evidence type="ECO:0000256" key="6">
    <source>
        <dbReference type="ARBA" id="ARBA00023253"/>
    </source>
</evidence>
<comment type="catalytic activity">
    <reaction evidence="11">
        <text>L-threonyl-[protein] + GDP-beta-L-fucose = 3-O-(alpha-L-fucosyl)-L-threonyl-[protein] + GDP + H(+)</text>
        <dbReference type="Rhea" id="RHEA:70491"/>
        <dbReference type="Rhea" id="RHEA-COMP:11060"/>
        <dbReference type="Rhea" id="RHEA-COMP:17915"/>
        <dbReference type="ChEBI" id="CHEBI:15378"/>
        <dbReference type="ChEBI" id="CHEBI:30013"/>
        <dbReference type="ChEBI" id="CHEBI:57273"/>
        <dbReference type="ChEBI" id="CHEBI:58189"/>
        <dbReference type="ChEBI" id="CHEBI:189631"/>
        <dbReference type="EC" id="2.4.1.221"/>
    </reaction>
    <physiologicalReaction direction="left-to-right" evidence="11">
        <dbReference type="Rhea" id="RHEA:70492"/>
    </physiologicalReaction>
</comment>
<evidence type="ECO:0000256" key="1">
    <source>
        <dbReference type="ARBA" id="ARBA00004240"/>
    </source>
</evidence>
<evidence type="ECO:0000256" key="11">
    <source>
        <dbReference type="ARBA" id="ARBA00047273"/>
    </source>
</evidence>
<dbReference type="PANTHER" id="PTHR13398">
    <property type="entry name" value="GDP-FUCOSE PROTEIN O-FUCOSYLTRANSFERASE 2"/>
    <property type="match status" value="1"/>
</dbReference>
<organism evidence="14 15">
    <name type="scientific">Saccoglossus kowalevskii</name>
    <name type="common">Acorn worm</name>
    <dbReference type="NCBI Taxonomy" id="10224"/>
    <lineage>
        <taxon>Eukaryota</taxon>
        <taxon>Metazoa</taxon>
        <taxon>Hemichordata</taxon>
        <taxon>Enteropneusta</taxon>
        <taxon>Harrimaniidae</taxon>
        <taxon>Saccoglossus</taxon>
    </lineage>
</organism>
<keyword evidence="5" id="KW-0256">Endoplasmic reticulum</keyword>
<evidence type="ECO:0000256" key="5">
    <source>
        <dbReference type="ARBA" id="ARBA00022824"/>
    </source>
</evidence>
<dbReference type="CDD" id="cd11296">
    <property type="entry name" value="O-FucT_like"/>
    <property type="match status" value="1"/>
</dbReference>
<evidence type="ECO:0000256" key="7">
    <source>
        <dbReference type="ARBA" id="ARBA00023277"/>
    </source>
</evidence>
<evidence type="ECO:0000256" key="8">
    <source>
        <dbReference type="ARBA" id="ARBA00025803"/>
    </source>
</evidence>
<dbReference type="Pfam" id="PF10250">
    <property type="entry name" value="O-FucT"/>
    <property type="match status" value="1"/>
</dbReference>
<dbReference type="Gene3D" id="3.40.50.11350">
    <property type="match status" value="1"/>
</dbReference>
<evidence type="ECO:0000256" key="3">
    <source>
        <dbReference type="ARBA" id="ARBA00012196"/>
    </source>
</evidence>
<evidence type="ECO:0000256" key="10">
    <source>
        <dbReference type="ARBA" id="ARBA00033083"/>
    </source>
</evidence>
<keyword evidence="4" id="KW-0808">Transferase</keyword>
<evidence type="ECO:0000256" key="12">
    <source>
        <dbReference type="ARBA" id="ARBA00048647"/>
    </source>
</evidence>
<evidence type="ECO:0000313" key="15">
    <source>
        <dbReference type="RefSeq" id="XP_006816616.1"/>
    </source>
</evidence>
<comment type="catalytic activity">
    <reaction evidence="12">
        <text>L-seryl-[protein] + GDP-beta-L-fucose = 3-O-(alpha-L-fucosyl)-L-seryl-[protein] + GDP + H(+)</text>
        <dbReference type="Rhea" id="RHEA:63644"/>
        <dbReference type="Rhea" id="RHEA-COMP:9863"/>
        <dbReference type="Rhea" id="RHEA-COMP:17914"/>
        <dbReference type="ChEBI" id="CHEBI:15378"/>
        <dbReference type="ChEBI" id="CHEBI:29999"/>
        <dbReference type="ChEBI" id="CHEBI:57273"/>
        <dbReference type="ChEBI" id="CHEBI:58189"/>
        <dbReference type="ChEBI" id="CHEBI:189632"/>
        <dbReference type="EC" id="2.4.1.221"/>
    </reaction>
    <physiologicalReaction direction="left-to-right" evidence="12">
        <dbReference type="Rhea" id="RHEA:63645"/>
    </physiologicalReaction>
</comment>
<dbReference type="GeneID" id="100375129"/>
<evidence type="ECO:0000256" key="9">
    <source>
        <dbReference type="ARBA" id="ARBA00026232"/>
    </source>
</evidence>
<gene>
    <name evidence="15" type="primary">LOC100375129</name>
</gene>
<evidence type="ECO:0000256" key="13">
    <source>
        <dbReference type="SAM" id="Phobius"/>
    </source>
</evidence>